<keyword evidence="1" id="KW-0812">Transmembrane</keyword>
<gene>
    <name evidence="2" type="ORF">KPH14_002592</name>
</gene>
<evidence type="ECO:0000256" key="1">
    <source>
        <dbReference type="SAM" id="Phobius"/>
    </source>
</evidence>
<reference evidence="2" key="1">
    <citation type="submission" date="2021-08" db="EMBL/GenBank/DDBJ databases">
        <authorList>
            <person name="Misof B."/>
            <person name="Oliver O."/>
            <person name="Podsiadlowski L."/>
            <person name="Donath A."/>
            <person name="Peters R."/>
            <person name="Mayer C."/>
            <person name="Rust J."/>
            <person name="Gunkel S."/>
            <person name="Lesny P."/>
            <person name="Martin S."/>
            <person name="Oeyen J.P."/>
            <person name="Petersen M."/>
            <person name="Panagiotis P."/>
            <person name="Wilbrandt J."/>
            <person name="Tanja T."/>
        </authorList>
    </citation>
    <scope>NUCLEOTIDE SEQUENCE</scope>
    <source>
        <strain evidence="2">GBR_01_08_01A</strain>
        <tissue evidence="2">Thorax + abdomen</tissue>
    </source>
</reference>
<feature type="non-terminal residue" evidence="2">
    <location>
        <position position="1"/>
    </location>
</feature>
<proteinExistence type="predicted"/>
<name>A0AAD9VK80_9HYME</name>
<accession>A0AAD9VK80</accession>
<reference evidence="2" key="2">
    <citation type="journal article" date="2023" name="Commun. Biol.">
        <title>Intrasexual cuticular hydrocarbon dimorphism in a wasp sheds light on hydrocarbon biosynthesis genes in Hymenoptera.</title>
        <authorList>
            <person name="Moris V.C."/>
            <person name="Podsiadlowski L."/>
            <person name="Martin S."/>
            <person name="Oeyen J.P."/>
            <person name="Donath A."/>
            <person name="Petersen M."/>
            <person name="Wilbrandt J."/>
            <person name="Misof B."/>
            <person name="Liedtke D."/>
            <person name="Thamm M."/>
            <person name="Scheiner R."/>
            <person name="Schmitt T."/>
            <person name="Niehuis O."/>
        </authorList>
    </citation>
    <scope>NUCLEOTIDE SEQUENCE</scope>
    <source>
        <strain evidence="2">GBR_01_08_01A</strain>
    </source>
</reference>
<dbReference type="EMBL" id="JAIFRP010001231">
    <property type="protein sequence ID" value="KAK2577786.1"/>
    <property type="molecule type" value="Genomic_DNA"/>
</dbReference>
<evidence type="ECO:0000313" key="2">
    <source>
        <dbReference type="EMBL" id="KAK2577786.1"/>
    </source>
</evidence>
<keyword evidence="3" id="KW-1185">Reference proteome</keyword>
<comment type="caution">
    <text evidence="2">The sequence shown here is derived from an EMBL/GenBank/DDBJ whole genome shotgun (WGS) entry which is preliminary data.</text>
</comment>
<feature type="transmembrane region" description="Helical" evidence="1">
    <location>
        <begin position="16"/>
        <end position="36"/>
    </location>
</feature>
<dbReference type="AlphaFoldDB" id="A0AAD9VK80"/>
<evidence type="ECO:0000313" key="3">
    <source>
        <dbReference type="Proteomes" id="UP001258017"/>
    </source>
</evidence>
<keyword evidence="1" id="KW-0472">Membrane</keyword>
<keyword evidence="1" id="KW-1133">Transmembrane helix</keyword>
<dbReference type="Proteomes" id="UP001258017">
    <property type="component" value="Unassembled WGS sequence"/>
</dbReference>
<protein>
    <submittedName>
        <fullName evidence="2">Uncharacterized protein</fullName>
    </submittedName>
</protein>
<organism evidence="2 3">
    <name type="scientific">Odynerus spinipes</name>
    <dbReference type="NCBI Taxonomy" id="1348599"/>
    <lineage>
        <taxon>Eukaryota</taxon>
        <taxon>Metazoa</taxon>
        <taxon>Ecdysozoa</taxon>
        <taxon>Arthropoda</taxon>
        <taxon>Hexapoda</taxon>
        <taxon>Insecta</taxon>
        <taxon>Pterygota</taxon>
        <taxon>Neoptera</taxon>
        <taxon>Endopterygota</taxon>
        <taxon>Hymenoptera</taxon>
        <taxon>Apocrita</taxon>
        <taxon>Aculeata</taxon>
        <taxon>Vespoidea</taxon>
        <taxon>Vespidae</taxon>
        <taxon>Eumeninae</taxon>
        <taxon>Odynerus</taxon>
    </lineage>
</organism>
<sequence>GPSYIAQAGALATPTLIALVVSGAVFLLFAALLLLFCRCRRKHAAKAKDYEMDTNA</sequence>